<keyword evidence="2" id="KW-0732">Signal</keyword>
<sequence>MKKNYCLWILLSCNVFLAQAQLVKVERSYKINKETPGFYPVFSNDGKELLYTSENYKGLFLYDLKSKTSDVITEVDGAGYNPAFDRNGEQVYYRATEKVNMRQQNTWMCYQRKEEKNVRCADAATARPLSAQRLGSPMGNTLTAYTDKLCLIVETNGLKNVLHPLEKTDRYLWGSLSPDGNRILFTAVGKGTYVCDLKGKVLAEIGYLNAPVWYDRDRIVGMVDKDNGDYITSSSVVMVSADGKQRQILVPSTEKAMYPAVNRSSGRIAYNTLEGDIIVLELEK</sequence>
<dbReference type="InterPro" id="IPR011042">
    <property type="entry name" value="6-blade_b-propeller_TolB-like"/>
</dbReference>
<comment type="similarity">
    <text evidence="1">Belongs to the TolB family.</text>
</comment>
<dbReference type="InterPro" id="IPR011659">
    <property type="entry name" value="WD40"/>
</dbReference>
<evidence type="ECO:0000313" key="3">
    <source>
        <dbReference type="EMBL" id="KAA3765858.1"/>
    </source>
</evidence>
<evidence type="ECO:0000313" key="4">
    <source>
        <dbReference type="Proteomes" id="UP000422221"/>
    </source>
</evidence>
<proteinExistence type="inferred from homology"/>
<gene>
    <name evidence="3" type="ORF">F3F73_09880</name>
</gene>
<dbReference type="Pfam" id="PF07676">
    <property type="entry name" value="PD40"/>
    <property type="match status" value="2"/>
</dbReference>
<dbReference type="PANTHER" id="PTHR36842:SF1">
    <property type="entry name" value="PROTEIN TOLB"/>
    <property type="match status" value="1"/>
</dbReference>
<protein>
    <submittedName>
        <fullName evidence="3">Uncharacterized protein</fullName>
    </submittedName>
</protein>
<feature type="chain" id="PRO_5029650677" evidence="2">
    <location>
        <begin position="21"/>
        <end position="284"/>
    </location>
</feature>
<dbReference type="EMBL" id="VWMK01000008">
    <property type="protein sequence ID" value="KAA3765858.1"/>
    <property type="molecule type" value="Genomic_DNA"/>
</dbReference>
<dbReference type="PANTHER" id="PTHR36842">
    <property type="entry name" value="PROTEIN TOLB HOMOLOG"/>
    <property type="match status" value="1"/>
</dbReference>
<name>A0A7J4XJD0_9BACE</name>
<dbReference type="RefSeq" id="WP_055293406.1">
    <property type="nucleotide sequence ID" value="NZ_CAXSTI010000003.1"/>
</dbReference>
<evidence type="ECO:0000256" key="2">
    <source>
        <dbReference type="SAM" id="SignalP"/>
    </source>
</evidence>
<evidence type="ECO:0000256" key="1">
    <source>
        <dbReference type="ARBA" id="ARBA00009820"/>
    </source>
</evidence>
<dbReference type="Proteomes" id="UP000422221">
    <property type="component" value="Unassembled WGS sequence"/>
</dbReference>
<dbReference type="GeneID" id="93115452"/>
<accession>A0A7J4XJD0</accession>
<reference evidence="3 4" key="1">
    <citation type="journal article" date="2019" name="Nat. Med.">
        <title>A library of human gut bacterial isolates paired with longitudinal multiomics data enables mechanistic microbiome research.</title>
        <authorList>
            <person name="Poyet M."/>
            <person name="Groussin M."/>
            <person name="Gibbons S.M."/>
            <person name="Avila-Pacheco J."/>
            <person name="Jiang X."/>
            <person name="Kearney S.M."/>
            <person name="Perrotta A.R."/>
            <person name="Berdy B."/>
            <person name="Zhao S."/>
            <person name="Lieberman T.D."/>
            <person name="Swanson P.K."/>
            <person name="Smith M."/>
            <person name="Roesemann S."/>
            <person name="Alexander J.E."/>
            <person name="Rich S.A."/>
            <person name="Livny J."/>
            <person name="Vlamakis H."/>
            <person name="Clish C."/>
            <person name="Bullock K."/>
            <person name="Deik A."/>
            <person name="Scott J."/>
            <person name="Pierce K.A."/>
            <person name="Xavier R.J."/>
            <person name="Alm E.J."/>
        </authorList>
    </citation>
    <scope>NUCLEOTIDE SEQUENCE [LARGE SCALE GENOMIC DNA]</scope>
    <source>
        <strain evidence="3 4">BIOML-A10</strain>
    </source>
</reference>
<dbReference type="Gene3D" id="2.120.10.30">
    <property type="entry name" value="TolB, C-terminal domain"/>
    <property type="match status" value="1"/>
</dbReference>
<dbReference type="SUPFAM" id="SSF69304">
    <property type="entry name" value="Tricorn protease N-terminal domain"/>
    <property type="match status" value="1"/>
</dbReference>
<organism evidence="3 4">
    <name type="scientific">Bacteroides salyersiae</name>
    <dbReference type="NCBI Taxonomy" id="291644"/>
    <lineage>
        <taxon>Bacteria</taxon>
        <taxon>Pseudomonadati</taxon>
        <taxon>Bacteroidota</taxon>
        <taxon>Bacteroidia</taxon>
        <taxon>Bacteroidales</taxon>
        <taxon>Bacteroidaceae</taxon>
        <taxon>Bacteroides</taxon>
    </lineage>
</organism>
<comment type="caution">
    <text evidence="3">The sequence shown here is derived from an EMBL/GenBank/DDBJ whole genome shotgun (WGS) entry which is preliminary data.</text>
</comment>
<dbReference type="AlphaFoldDB" id="A0A7J4XJD0"/>
<feature type="signal peptide" evidence="2">
    <location>
        <begin position="1"/>
        <end position="20"/>
    </location>
</feature>